<dbReference type="EMBL" id="JBHRTN010000020">
    <property type="protein sequence ID" value="MFC3127173.1"/>
    <property type="molecule type" value="Genomic_DNA"/>
</dbReference>
<dbReference type="Proteomes" id="UP001595593">
    <property type="component" value="Unassembled WGS sequence"/>
</dbReference>
<protein>
    <submittedName>
        <fullName evidence="1">Uncharacterized protein</fullName>
    </submittedName>
</protein>
<dbReference type="RefSeq" id="WP_379599011.1">
    <property type="nucleotide sequence ID" value="NZ_JBHRTN010000020.1"/>
</dbReference>
<evidence type="ECO:0000313" key="1">
    <source>
        <dbReference type="EMBL" id="MFC3127173.1"/>
    </source>
</evidence>
<evidence type="ECO:0000313" key="2">
    <source>
        <dbReference type="Proteomes" id="UP001595593"/>
    </source>
</evidence>
<accession>A0ABV7G390</accession>
<reference evidence="2" key="1">
    <citation type="journal article" date="2019" name="Int. J. Syst. Evol. Microbiol.">
        <title>The Global Catalogue of Microorganisms (GCM) 10K type strain sequencing project: providing services to taxonomists for standard genome sequencing and annotation.</title>
        <authorList>
            <consortium name="The Broad Institute Genomics Platform"/>
            <consortium name="The Broad Institute Genome Sequencing Center for Infectious Disease"/>
            <person name="Wu L."/>
            <person name="Ma J."/>
        </authorList>
    </citation>
    <scope>NUCLEOTIDE SEQUENCE [LARGE SCALE GENOMIC DNA]</scope>
    <source>
        <strain evidence="2">KCTC 52094</strain>
    </source>
</reference>
<keyword evidence="2" id="KW-1185">Reference proteome</keyword>
<organism evidence="1 2">
    <name type="scientific">Teichococcus globiformis</name>
    <dbReference type="NCBI Taxonomy" id="2307229"/>
    <lineage>
        <taxon>Bacteria</taxon>
        <taxon>Pseudomonadati</taxon>
        <taxon>Pseudomonadota</taxon>
        <taxon>Alphaproteobacteria</taxon>
        <taxon>Acetobacterales</taxon>
        <taxon>Roseomonadaceae</taxon>
        <taxon>Roseomonas</taxon>
    </lineage>
</organism>
<proteinExistence type="predicted"/>
<comment type="caution">
    <text evidence="1">The sequence shown here is derived from an EMBL/GenBank/DDBJ whole genome shotgun (WGS) entry which is preliminary data.</text>
</comment>
<sequence>MPRLDNRFLLAAVVDRIIYGQEDTFRHEDAAELLRQMPAPSPWRQLRLPIDLKVEGSVPGSRMKGSAAGLGDVSVEGDRRSFAYDSQSGRTIRIGQWKLRHSAGFWEALRGKAAIEIVQTMGEAAKEGRSAVMVYQRGEPVELLGFRENRNSLGQYAIIVSKALPWKTPVHGEAVEPGYEVATPHGKDGGVFRSAA</sequence>
<gene>
    <name evidence="1" type="ORF">ACFOD4_19060</name>
</gene>
<name>A0ABV7G390_9PROT</name>